<keyword evidence="1" id="KW-0812">Transmembrane</keyword>
<reference evidence="3 4" key="1">
    <citation type="submission" date="2016-03" db="EMBL/GenBank/DDBJ databases">
        <authorList>
            <person name="Ploux O."/>
        </authorList>
    </citation>
    <scope>NUCLEOTIDE SEQUENCE [LARGE SCALE GENOMIC DNA]</scope>
    <source>
        <strain evidence="3 4">R0</strain>
    </source>
</reference>
<protein>
    <submittedName>
        <fullName evidence="3">Phosphohydrolase</fullName>
    </submittedName>
</protein>
<dbReference type="Pfam" id="PF00149">
    <property type="entry name" value="Metallophos"/>
    <property type="match status" value="1"/>
</dbReference>
<feature type="transmembrane region" description="Helical" evidence="1">
    <location>
        <begin position="77"/>
        <end position="97"/>
    </location>
</feature>
<dbReference type="EMBL" id="LUKE01000001">
    <property type="protein sequence ID" value="KYG67140.1"/>
    <property type="molecule type" value="Genomic_DNA"/>
</dbReference>
<name>A0A150WRS5_BDEBC</name>
<feature type="transmembrane region" description="Helical" evidence="1">
    <location>
        <begin position="7"/>
        <end position="24"/>
    </location>
</feature>
<keyword evidence="4" id="KW-1185">Reference proteome</keyword>
<organism evidence="3 4">
    <name type="scientific">Bdellovibrio bacteriovorus</name>
    <dbReference type="NCBI Taxonomy" id="959"/>
    <lineage>
        <taxon>Bacteria</taxon>
        <taxon>Pseudomonadati</taxon>
        <taxon>Bdellovibrionota</taxon>
        <taxon>Bdellovibrionia</taxon>
        <taxon>Bdellovibrionales</taxon>
        <taxon>Pseudobdellovibrionaceae</taxon>
        <taxon>Bdellovibrio</taxon>
    </lineage>
</organism>
<evidence type="ECO:0000313" key="4">
    <source>
        <dbReference type="Proteomes" id="UP000075320"/>
    </source>
</evidence>
<keyword evidence="1" id="KW-0472">Membrane</keyword>
<dbReference type="InterPro" id="IPR029052">
    <property type="entry name" value="Metallo-depent_PP-like"/>
</dbReference>
<dbReference type="CDD" id="cd07385">
    <property type="entry name" value="MPP_YkuE_C"/>
    <property type="match status" value="1"/>
</dbReference>
<dbReference type="PANTHER" id="PTHR31302:SF0">
    <property type="entry name" value="TRANSMEMBRANE PROTEIN WITH METALLOPHOSPHOESTERASE DOMAIN"/>
    <property type="match status" value="1"/>
</dbReference>
<evidence type="ECO:0000313" key="3">
    <source>
        <dbReference type="EMBL" id="KYG67140.1"/>
    </source>
</evidence>
<dbReference type="SUPFAM" id="SSF56300">
    <property type="entry name" value="Metallo-dependent phosphatases"/>
    <property type="match status" value="1"/>
</dbReference>
<gene>
    <name evidence="3" type="ORF">AZI86_09010</name>
</gene>
<proteinExistence type="predicted"/>
<feature type="domain" description="Calcineurin-like phosphoesterase" evidence="2">
    <location>
        <begin position="156"/>
        <end position="323"/>
    </location>
</feature>
<comment type="caution">
    <text evidence="3">The sequence shown here is derived from an EMBL/GenBank/DDBJ whole genome shotgun (WGS) entry which is preliminary data.</text>
</comment>
<feature type="transmembrane region" description="Helical" evidence="1">
    <location>
        <begin position="36"/>
        <end position="56"/>
    </location>
</feature>
<dbReference type="Proteomes" id="UP000075320">
    <property type="component" value="Unassembled WGS sequence"/>
</dbReference>
<keyword evidence="1" id="KW-1133">Transmembrane helix</keyword>
<dbReference type="AlphaFoldDB" id="A0A150WRS5"/>
<dbReference type="RefSeq" id="WP_061834716.1">
    <property type="nucleotide sequence ID" value="NZ_LUKE01000001.1"/>
</dbReference>
<evidence type="ECO:0000256" key="1">
    <source>
        <dbReference type="SAM" id="Phobius"/>
    </source>
</evidence>
<dbReference type="OrthoDB" id="5288736at2"/>
<sequence length="380" mass="43894">MGAFRIIASSFILVLFMYVCHQLVRFTDMDWWSKLALVLGLAFLFTLVIGTFLFFWKEKKLDHHWWRDLLLDTSLTVMAYINFLVTFVILRDIYAFIEYLVLPIPIVKLYSTEATGILMLMPVILLFMGNVVVRVGPRLVKVPVRFPQLPKELEDLRIMHITDLHISQSLPAKFVKKLVTKINSLKPDVVVFTGDIMDSFVEKHTEELEYLKELKAKYGVYLVPGNHEYYWDGQKALQAFRDVDFKVLVNQVADISLGEAVLQIAGIPDPAALHFQQEGPDFPRVQSQLQESSFKIMLSHQPSLAYQIRDIGVNLQLSGHTHGGQFFPWNWLIVFFERYSKGLYHIGNMRLYVNQGTGYWGPRLRLGTYCELAEIVLRKG</sequence>
<evidence type="ECO:0000259" key="2">
    <source>
        <dbReference type="Pfam" id="PF00149"/>
    </source>
</evidence>
<dbReference type="InterPro" id="IPR004843">
    <property type="entry name" value="Calcineurin-like_PHP"/>
</dbReference>
<dbReference type="GO" id="GO:0016787">
    <property type="term" value="F:hydrolase activity"/>
    <property type="evidence" value="ECO:0007669"/>
    <property type="project" value="UniProtKB-KW"/>
</dbReference>
<keyword evidence="3" id="KW-0378">Hydrolase</keyword>
<accession>A0A150WRS5</accession>
<dbReference type="PANTHER" id="PTHR31302">
    <property type="entry name" value="TRANSMEMBRANE PROTEIN WITH METALLOPHOSPHOESTERASE DOMAIN-RELATED"/>
    <property type="match status" value="1"/>
</dbReference>
<dbReference type="InterPro" id="IPR051158">
    <property type="entry name" value="Metallophosphoesterase_sf"/>
</dbReference>
<feature type="transmembrane region" description="Helical" evidence="1">
    <location>
        <begin position="117"/>
        <end position="136"/>
    </location>
</feature>
<dbReference type="Gene3D" id="3.60.21.10">
    <property type="match status" value="1"/>
</dbReference>